<keyword evidence="4" id="KW-1185">Reference proteome</keyword>
<evidence type="ECO:0000313" key="4">
    <source>
        <dbReference type="Proteomes" id="UP001595791"/>
    </source>
</evidence>
<dbReference type="RefSeq" id="WP_378164848.1">
    <property type="nucleotide sequence ID" value="NZ_JBHSBU010000001.1"/>
</dbReference>
<dbReference type="EMBL" id="JBHSBU010000001">
    <property type="protein sequence ID" value="MFC4160234.1"/>
    <property type="molecule type" value="Genomic_DNA"/>
</dbReference>
<feature type="domain" description="DUF2059" evidence="2">
    <location>
        <begin position="110"/>
        <end position="165"/>
    </location>
</feature>
<protein>
    <submittedName>
        <fullName evidence="3">DUF2059 domain-containing protein</fullName>
    </submittedName>
</protein>
<dbReference type="Pfam" id="PF09832">
    <property type="entry name" value="DUF2059"/>
    <property type="match status" value="1"/>
</dbReference>
<accession>A0ABV8MQB9</accession>
<feature type="chain" id="PRO_5045809621" evidence="1">
    <location>
        <begin position="22"/>
        <end position="180"/>
    </location>
</feature>
<evidence type="ECO:0000256" key="1">
    <source>
        <dbReference type="SAM" id="SignalP"/>
    </source>
</evidence>
<dbReference type="Proteomes" id="UP001595791">
    <property type="component" value="Unassembled WGS sequence"/>
</dbReference>
<feature type="signal peptide" evidence="1">
    <location>
        <begin position="1"/>
        <end position="21"/>
    </location>
</feature>
<reference evidence="4" key="1">
    <citation type="journal article" date="2019" name="Int. J. Syst. Evol. Microbiol.">
        <title>The Global Catalogue of Microorganisms (GCM) 10K type strain sequencing project: providing services to taxonomists for standard genome sequencing and annotation.</title>
        <authorList>
            <consortium name="The Broad Institute Genomics Platform"/>
            <consortium name="The Broad Institute Genome Sequencing Center for Infectious Disease"/>
            <person name="Wu L."/>
            <person name="Ma J."/>
        </authorList>
    </citation>
    <scope>NUCLEOTIDE SEQUENCE [LARGE SCALE GENOMIC DNA]</scope>
    <source>
        <strain evidence="4">LMG 29894</strain>
    </source>
</reference>
<sequence length="180" mass="20141">MFRRIVIGLSLVACCALPVQAAELPADKKAAIKELLDTMNLKAMVPQMVMMVQMQMGQMLPAVMMQRIDADKKLSAEEKAKRKAKLQADLPKMGAELREEMGKIDLGGIIEDSIYTIYGKHFEAKEIRDVTAFYRSPTGQKMLKLTPQITAESMQLTSEKIMPKLLERADAVAERLNAKK</sequence>
<evidence type="ECO:0000259" key="2">
    <source>
        <dbReference type="Pfam" id="PF09832"/>
    </source>
</evidence>
<gene>
    <name evidence="3" type="ORF">ACFOW7_12875</name>
</gene>
<keyword evidence="1" id="KW-0732">Signal</keyword>
<name>A0ABV8MQB9_9NEIS</name>
<evidence type="ECO:0000313" key="3">
    <source>
        <dbReference type="EMBL" id="MFC4160234.1"/>
    </source>
</evidence>
<proteinExistence type="predicted"/>
<organism evidence="3 4">
    <name type="scientific">Chitinimonas lacunae</name>
    <dbReference type="NCBI Taxonomy" id="1963018"/>
    <lineage>
        <taxon>Bacteria</taxon>
        <taxon>Pseudomonadati</taxon>
        <taxon>Pseudomonadota</taxon>
        <taxon>Betaproteobacteria</taxon>
        <taxon>Neisseriales</taxon>
        <taxon>Chitinibacteraceae</taxon>
        <taxon>Chitinimonas</taxon>
    </lineage>
</organism>
<dbReference type="InterPro" id="IPR018637">
    <property type="entry name" value="DUF2059"/>
</dbReference>
<comment type="caution">
    <text evidence="3">The sequence shown here is derived from an EMBL/GenBank/DDBJ whole genome shotgun (WGS) entry which is preliminary data.</text>
</comment>